<protein>
    <submittedName>
        <fullName evidence="2">Uncharacterized protein</fullName>
    </submittedName>
</protein>
<feature type="compositionally biased region" description="Basic and acidic residues" evidence="1">
    <location>
        <begin position="220"/>
        <end position="233"/>
    </location>
</feature>
<keyword evidence="3" id="KW-1185">Reference proteome</keyword>
<feature type="region of interest" description="Disordered" evidence="1">
    <location>
        <begin position="1"/>
        <end position="97"/>
    </location>
</feature>
<sequence length="1373" mass="154320">MASLPPDKNKTSSLPLLRRTRSSSKSPSPYTASATTTTTPTDASSGISHTTSTTPTKPVNNKKKRVRKTVVKTTPRYISESDHEAELIPPPELNPELAPEPEIEAELSGIPGSATADNVAKEEPAEDMTTFLNERAEDPHHLDTVKPIAVVIPESSMLKAKLATPISSSPASSRRAKQTSTHSSRVPESKNTPRRRRLKEPEPETEEESAIDAEMGPATRGEKSEAAEIKEMHQPVGRHLVLGDEDDEEEVESELLETPDWTFEEPAKEAVVAIKGPSPGASPVRSLKQNQQKQPQGRRRSDLEANADDVIDNRATSLRPSTGKAALTQTPSPPVLETSIFVGGVGTTNRLLSKGKTPSRSRPKSTQPQNQPSIVSRKPLPNPHAKSGTEENMVASPQKKALVRSPVLAEETRTYRQSFGFCEKKPYRLVDYVHVYDWMSPAAPLRVANNDVQQRIDKLNNELESADQNQENSPMLNAKTGSARITSHYSSIKEEIRSLRSGHHPVPPTIAQSRCHWCGIKITDDCPDTIEEQFVGDQVQIKDVGSLPSAYQFDHEQKRLCKACTYECGVLLKAKRKYQLLYELSVRIQPPGCVNCGIRESDRFRPDTGYVGLLCSVCDTHKKQNGLDLEIPKDQMRFEKLMESIVGHSVDGAIRWDRIANDSRANPNFEYSAHGLLHRWVQHQRKSDQPSMSTYILLQHNHFIRRSSHSQLYTCRASTPTKAALYFSRFVALYKKQPMSYIFIRKLETWNIPASRGDEWEDQSSGLQTFEDLKQRIRKSVLEESPKQMTKTEIRELYDKVFPSNQEQTLKTFRSSFHDEWEDRLFGLLSEVLGQENRHLVQQLHFDHEAWNQYLLEWFVPRRFFAEVINKLKTSSPSVVVEEDLASAERSAVDVDKEGFDDRTLDNMIEEKQRLVRSSTGLGFVPLDPPEPRFKQLPEWAQKRARKVHRQAIQDERLNRIHQRHLFYESVGRSKPKDALGFDLNTSLEDAAATLFAFCTNRGLERSLEDCTELVRKARERGGVVEIGSSKDSRLRKIFVQKIVEIEKQEHTNGARAALPSAHDPTPMPSAQLPTHSVPAESQVHVYQAVLTAEARTVDVRLVRTERYKLQGDSLAGGGPIQIPKIINREALRGFYREADRAERYAPVVNNMSEEMSDTTIVLRSDKGGCDSGLSGVETWKMIDLDTMIRLEVAEPIATSALPGGGVKVWRNRAELMAKKPEVLKQRREKMCEVTGLPREDVQILHKGLYRVSREVLNAASESSAVTSDVDEVMRRKRLRSENVEEMDEDVTDDIGSEEGSSQDSGVGSAASRTSTSPRPHKRPRSSSLKDRVQAAEEEVEDKEKDGEETGEEEVEKEAGNEEKVESEEEESE</sequence>
<name>A0ABQ7KF82_9FUNG</name>
<evidence type="ECO:0000313" key="3">
    <source>
        <dbReference type="Proteomes" id="UP001194696"/>
    </source>
</evidence>
<feature type="compositionally biased region" description="Polar residues" evidence="1">
    <location>
        <begin position="364"/>
        <end position="374"/>
    </location>
</feature>
<gene>
    <name evidence="2" type="ORF">BGZ96_003636</name>
</gene>
<proteinExistence type="predicted"/>
<feature type="region of interest" description="Disordered" evidence="1">
    <location>
        <begin position="1280"/>
        <end position="1373"/>
    </location>
</feature>
<feature type="compositionally biased region" description="Polar residues" evidence="1">
    <location>
        <begin position="347"/>
        <end position="356"/>
    </location>
</feature>
<feature type="compositionally biased region" description="Low complexity" evidence="1">
    <location>
        <begin position="11"/>
        <end position="45"/>
    </location>
</feature>
<feature type="compositionally biased region" description="Acidic residues" evidence="1">
    <location>
        <begin position="1284"/>
        <end position="1297"/>
    </location>
</feature>
<feature type="compositionally biased region" description="Acidic residues" evidence="1">
    <location>
        <begin position="243"/>
        <end position="257"/>
    </location>
</feature>
<dbReference type="EMBL" id="JAAAIM010000018">
    <property type="protein sequence ID" value="KAG0297989.1"/>
    <property type="molecule type" value="Genomic_DNA"/>
</dbReference>
<feature type="region of interest" description="Disordered" evidence="1">
    <location>
        <begin position="112"/>
        <end position="143"/>
    </location>
</feature>
<dbReference type="Proteomes" id="UP001194696">
    <property type="component" value="Unassembled WGS sequence"/>
</dbReference>
<organism evidence="2 3">
    <name type="scientific">Linnemannia gamsii</name>
    <dbReference type="NCBI Taxonomy" id="64522"/>
    <lineage>
        <taxon>Eukaryota</taxon>
        <taxon>Fungi</taxon>
        <taxon>Fungi incertae sedis</taxon>
        <taxon>Mucoromycota</taxon>
        <taxon>Mortierellomycotina</taxon>
        <taxon>Mortierellomycetes</taxon>
        <taxon>Mortierellales</taxon>
        <taxon>Mortierellaceae</taxon>
        <taxon>Linnemannia</taxon>
    </lineage>
</organism>
<feature type="region of interest" description="Disordered" evidence="1">
    <location>
        <begin position="161"/>
        <end position="399"/>
    </location>
</feature>
<accession>A0ABQ7KF82</accession>
<dbReference type="PROSITE" id="PS50007">
    <property type="entry name" value="PIPLC_X_DOMAIN"/>
    <property type="match status" value="1"/>
</dbReference>
<evidence type="ECO:0000313" key="2">
    <source>
        <dbReference type="EMBL" id="KAG0297989.1"/>
    </source>
</evidence>
<evidence type="ECO:0000256" key="1">
    <source>
        <dbReference type="SAM" id="MobiDB-lite"/>
    </source>
</evidence>
<reference evidence="2 3" key="1">
    <citation type="journal article" date="2020" name="Fungal Divers.">
        <title>Resolving the Mortierellaceae phylogeny through synthesis of multi-gene phylogenetics and phylogenomics.</title>
        <authorList>
            <person name="Vandepol N."/>
            <person name="Liber J."/>
            <person name="Desiro A."/>
            <person name="Na H."/>
            <person name="Kennedy M."/>
            <person name="Barry K."/>
            <person name="Grigoriev I.V."/>
            <person name="Miller A.N."/>
            <person name="O'Donnell K."/>
            <person name="Stajich J.E."/>
            <person name="Bonito G."/>
        </authorList>
    </citation>
    <scope>NUCLEOTIDE SEQUENCE [LARGE SCALE GENOMIC DNA]</scope>
    <source>
        <strain evidence="2 3">AD045</strain>
    </source>
</reference>
<feature type="compositionally biased region" description="Basic and acidic residues" evidence="1">
    <location>
        <begin position="134"/>
        <end position="143"/>
    </location>
</feature>
<feature type="compositionally biased region" description="Polar residues" evidence="1">
    <location>
        <begin position="178"/>
        <end position="190"/>
    </location>
</feature>
<feature type="compositionally biased region" description="Basic residues" evidence="1">
    <location>
        <begin position="60"/>
        <end position="70"/>
    </location>
</feature>
<comment type="caution">
    <text evidence="2">The sequence shown here is derived from an EMBL/GenBank/DDBJ whole genome shotgun (WGS) entry which is preliminary data.</text>
</comment>